<evidence type="ECO:0000313" key="1">
    <source>
        <dbReference type="EMBL" id="EEA85092.1"/>
    </source>
</evidence>
<reference evidence="1 2" key="1">
    <citation type="submission" date="2008-09" db="EMBL/GenBank/DDBJ databases">
        <authorList>
            <person name="Fulton L."/>
            <person name="Clifton S."/>
            <person name="Fulton B."/>
            <person name="Xu J."/>
            <person name="Minx P."/>
            <person name="Pepin K.H."/>
            <person name="Johnson M."/>
            <person name="Thiruvilangam P."/>
            <person name="Bhonagiri V."/>
            <person name="Nash W.E."/>
            <person name="Mardis E.R."/>
            <person name="Wilson R.K."/>
        </authorList>
    </citation>
    <scope>NUCLEOTIDE SEQUENCE [LARGE SCALE GENOMIC DNA]</scope>
    <source>
        <strain evidence="1 2">DSM 13275</strain>
    </source>
</reference>
<dbReference type="HOGENOM" id="CLU_3182046_0_0_9"/>
<organism evidence="1 2">
    <name type="scientific">Peptacetobacter hiranonis (strain DSM 13275 / JCM 10541 / KCTC 15199 / TO-931)</name>
    <name type="common">Clostridium hiranonis</name>
    <dbReference type="NCBI Taxonomy" id="500633"/>
    <lineage>
        <taxon>Bacteria</taxon>
        <taxon>Bacillati</taxon>
        <taxon>Bacillota</taxon>
        <taxon>Clostridia</taxon>
        <taxon>Peptostreptococcales</taxon>
        <taxon>Peptostreptococcaceae</taxon>
        <taxon>Peptacetobacter</taxon>
    </lineage>
</organism>
<accession>B6FZF1</accession>
<comment type="caution">
    <text evidence="1">The sequence shown here is derived from an EMBL/GenBank/DDBJ whole genome shotgun (WGS) entry which is preliminary data.</text>
</comment>
<name>B6FZF1_PEPHT</name>
<sequence length="46" mass="5558">MVPRKYSSLSENFTEGLFHYLISQIKKEKYRIKKLKKGRDKGRNLK</sequence>
<dbReference type="EMBL" id="ABWP01000053">
    <property type="protein sequence ID" value="EEA85092.1"/>
    <property type="molecule type" value="Genomic_DNA"/>
</dbReference>
<gene>
    <name evidence="1" type="ORF">CLOHIR_01255</name>
</gene>
<proteinExistence type="predicted"/>
<protein>
    <submittedName>
        <fullName evidence="1">Uncharacterized protein</fullName>
    </submittedName>
</protein>
<dbReference type="Proteomes" id="UP000003178">
    <property type="component" value="Unassembled WGS sequence"/>
</dbReference>
<reference evidence="1 2" key="2">
    <citation type="submission" date="2008-10" db="EMBL/GenBank/DDBJ databases">
        <title>Draft genome sequence of Clostridium hiranonis (DSM 13275).</title>
        <authorList>
            <person name="Sudarsanam P."/>
            <person name="Ley R."/>
            <person name="Guruge J."/>
            <person name="Turnbaugh P.J."/>
            <person name="Mahowald M."/>
            <person name="Liep D."/>
            <person name="Gordon J."/>
        </authorList>
    </citation>
    <scope>NUCLEOTIDE SEQUENCE [LARGE SCALE GENOMIC DNA]</scope>
    <source>
        <strain evidence="1 2">DSM 13275</strain>
    </source>
</reference>
<evidence type="ECO:0000313" key="2">
    <source>
        <dbReference type="Proteomes" id="UP000003178"/>
    </source>
</evidence>
<keyword evidence="2" id="KW-1185">Reference proteome</keyword>
<dbReference type="STRING" id="500633.CLOHIR_01255"/>
<dbReference type="AlphaFoldDB" id="B6FZF1"/>